<dbReference type="InterPro" id="IPR000477">
    <property type="entry name" value="RT_dom"/>
</dbReference>
<gene>
    <name evidence="2" type="ORF">FS320_43245</name>
</gene>
<evidence type="ECO:0000259" key="1">
    <source>
        <dbReference type="PROSITE" id="PS50878"/>
    </source>
</evidence>
<dbReference type="Pfam" id="PF01348">
    <property type="entry name" value="Intron_maturas2"/>
    <property type="match status" value="1"/>
</dbReference>
<dbReference type="PANTHER" id="PTHR33642">
    <property type="entry name" value="COX1/OXI3 INTRON 1 PROTEIN-RELATED"/>
    <property type="match status" value="1"/>
</dbReference>
<sequence length="421" mass="48294">MSLRRPIRAMVVQTAAVCTIVGGVVSPLLANIYLHELDFFVEQLRENFDKGEHRRNNRAYFRHASKLRRLKLQISQLREKGQNDEASDLVFKHDELRAEMIKMPSVDWMDPGFKRLRYIRYADDFLIGIIGSKEDARGIMAQVKEFLHSALNLNVSTEKSGVRKASHGARFLGYDVQVYTGKHRVRYKLGRGRPALARTLVEKTQISVPHEKVQAFAKRHGYGTHATLDATHRTELLHLDDIEIVKVYNAEFRGFAAYYALAFDVKRKLSKLGLLWSSSLFKTLAHKHRSSVRAIIDKVKVQPGVHVVRETVNGKVIEVNVWKLADLKRKLIFENIDNIPRTSDLRLSRTSLAQRRAAERCTHCSTTQGPFHLHHTNPVRTIKRTGLDKLRQARARKVISLCTPCHRLRHSGQLPDLRSSR</sequence>
<dbReference type="InterPro" id="IPR043502">
    <property type="entry name" value="DNA/RNA_pol_sf"/>
</dbReference>
<protein>
    <submittedName>
        <fullName evidence="2">RNA-dependent DNA polymerase</fullName>
    </submittedName>
</protein>
<dbReference type="GO" id="GO:0006397">
    <property type="term" value="P:mRNA processing"/>
    <property type="evidence" value="ECO:0007669"/>
    <property type="project" value="InterPro"/>
</dbReference>
<dbReference type="InterPro" id="IPR024937">
    <property type="entry name" value="Domain_X"/>
</dbReference>
<comment type="caution">
    <text evidence="2">The sequence shown here is derived from an EMBL/GenBank/DDBJ whole genome shotgun (WGS) entry which is preliminary data.</text>
</comment>
<dbReference type="OrthoDB" id="8232464at2"/>
<dbReference type="GO" id="GO:0006315">
    <property type="term" value="P:homing of group II introns"/>
    <property type="evidence" value="ECO:0007669"/>
    <property type="project" value="TreeGrafter"/>
</dbReference>
<accession>A0A5N7MX02</accession>
<dbReference type="Proteomes" id="UP000403266">
    <property type="component" value="Unassembled WGS sequence"/>
</dbReference>
<dbReference type="AlphaFoldDB" id="A0A5N7MX02"/>
<proteinExistence type="predicted"/>
<dbReference type="PROSITE" id="PS50878">
    <property type="entry name" value="RT_POL"/>
    <property type="match status" value="1"/>
</dbReference>
<reference evidence="2 3" key="1">
    <citation type="journal article" date="2019" name="Syst. Appl. Microbiol.">
        <title>Microvirga tunisiensis sp. nov., a root nodule symbiotic bacterium isolated from Lupinus micranthus and L. luteus grown in Northern Tunisia.</title>
        <authorList>
            <person name="Msaddak A."/>
            <person name="Rejili M."/>
            <person name="Duran D."/>
            <person name="Mars M."/>
            <person name="Palacios J.M."/>
            <person name="Ruiz-Argueso T."/>
            <person name="Rey L."/>
            <person name="Imperial J."/>
        </authorList>
    </citation>
    <scope>NUCLEOTIDE SEQUENCE [LARGE SCALE GENOMIC DNA]</scope>
    <source>
        <strain evidence="2 3">Lmie10</strain>
    </source>
</reference>
<dbReference type="GO" id="GO:0003964">
    <property type="term" value="F:RNA-directed DNA polymerase activity"/>
    <property type="evidence" value="ECO:0007669"/>
    <property type="project" value="TreeGrafter"/>
</dbReference>
<evidence type="ECO:0000313" key="3">
    <source>
        <dbReference type="Proteomes" id="UP000403266"/>
    </source>
</evidence>
<name>A0A5N7MX02_9HYPH</name>
<organism evidence="2 3">
    <name type="scientific">Microvirga tunisiensis</name>
    <dbReference type="NCBI Taxonomy" id="2108360"/>
    <lineage>
        <taxon>Bacteria</taxon>
        <taxon>Pseudomonadati</taxon>
        <taxon>Pseudomonadota</taxon>
        <taxon>Alphaproteobacteria</taxon>
        <taxon>Hyphomicrobiales</taxon>
        <taxon>Methylobacteriaceae</taxon>
        <taxon>Microvirga</taxon>
    </lineage>
</organism>
<dbReference type="EMBL" id="VOSK01000730">
    <property type="protein sequence ID" value="MPR31492.1"/>
    <property type="molecule type" value="Genomic_DNA"/>
</dbReference>
<dbReference type="SUPFAM" id="SSF56672">
    <property type="entry name" value="DNA/RNA polymerases"/>
    <property type="match status" value="1"/>
</dbReference>
<dbReference type="PANTHER" id="PTHR33642:SF4">
    <property type="entry name" value="COX1_OXI3 INTRON 1 PROTEIN-RELATED"/>
    <property type="match status" value="1"/>
</dbReference>
<keyword evidence="3" id="KW-1185">Reference proteome</keyword>
<evidence type="ECO:0000313" key="2">
    <source>
        <dbReference type="EMBL" id="MPR31492.1"/>
    </source>
</evidence>
<feature type="domain" description="Reverse transcriptase" evidence="1">
    <location>
        <begin position="1"/>
        <end position="176"/>
    </location>
</feature>